<dbReference type="SMART" id="SM00498">
    <property type="entry name" value="FH2"/>
    <property type="match status" value="1"/>
</dbReference>
<dbReference type="GO" id="GO:0003779">
    <property type="term" value="F:actin binding"/>
    <property type="evidence" value="ECO:0007669"/>
    <property type="project" value="InterPro"/>
</dbReference>
<feature type="region of interest" description="Disordered" evidence="2">
    <location>
        <begin position="458"/>
        <end position="485"/>
    </location>
</feature>
<dbReference type="PROSITE" id="PS51232">
    <property type="entry name" value="GBD_FH3"/>
    <property type="match status" value="1"/>
</dbReference>
<keyword evidence="6" id="KW-1185">Reference proteome</keyword>
<protein>
    <recommendedName>
        <fullName evidence="7">FH2 domain-containing protein</fullName>
    </recommendedName>
</protein>
<feature type="region of interest" description="Disordered" evidence="2">
    <location>
        <begin position="261"/>
        <end position="302"/>
    </location>
</feature>
<feature type="compositionally biased region" description="Pro residues" evidence="2">
    <location>
        <begin position="1141"/>
        <end position="1154"/>
    </location>
</feature>
<feature type="coiled-coil region" evidence="1">
    <location>
        <begin position="892"/>
        <end position="933"/>
    </location>
</feature>
<dbReference type="InterPro" id="IPR010472">
    <property type="entry name" value="FH3_dom"/>
</dbReference>
<dbReference type="InterPro" id="IPR042201">
    <property type="entry name" value="FH2_Formin_sf"/>
</dbReference>
<feature type="coiled-coil region" evidence="1">
    <location>
        <begin position="965"/>
        <end position="1033"/>
    </location>
</feature>
<dbReference type="PANTHER" id="PTHR45725">
    <property type="entry name" value="FORMIN HOMOLOGY 2 FAMILY MEMBER"/>
    <property type="match status" value="1"/>
</dbReference>
<dbReference type="HOGENOM" id="CLU_000873_0_0_1"/>
<dbReference type="GO" id="GO:0030036">
    <property type="term" value="P:actin cytoskeleton organization"/>
    <property type="evidence" value="ECO:0007669"/>
    <property type="project" value="InterPro"/>
</dbReference>
<dbReference type="Pfam" id="PF02181">
    <property type="entry name" value="FH2"/>
    <property type="match status" value="2"/>
</dbReference>
<dbReference type="SMART" id="SM01139">
    <property type="entry name" value="Drf_FH3"/>
    <property type="match status" value="1"/>
</dbReference>
<dbReference type="Pfam" id="PF06371">
    <property type="entry name" value="Drf_GBD"/>
    <property type="match status" value="1"/>
</dbReference>
<dbReference type="EMBL" id="KB445792">
    <property type="protein sequence ID" value="EMD40584.1"/>
    <property type="molecule type" value="Genomic_DNA"/>
</dbReference>
<dbReference type="SMART" id="SM01140">
    <property type="entry name" value="Drf_GBD"/>
    <property type="match status" value="1"/>
</dbReference>
<feature type="region of interest" description="Disordered" evidence="2">
    <location>
        <begin position="1106"/>
        <end position="1159"/>
    </location>
</feature>
<evidence type="ECO:0000313" key="5">
    <source>
        <dbReference type="EMBL" id="EMD40584.1"/>
    </source>
</evidence>
<feature type="compositionally biased region" description="Basic and acidic residues" evidence="2">
    <location>
        <begin position="472"/>
        <end position="482"/>
    </location>
</feature>
<feature type="compositionally biased region" description="Polar residues" evidence="2">
    <location>
        <begin position="1609"/>
        <end position="1641"/>
    </location>
</feature>
<dbReference type="SUPFAM" id="SSF48371">
    <property type="entry name" value="ARM repeat"/>
    <property type="match status" value="1"/>
</dbReference>
<dbReference type="GO" id="GO:0031267">
    <property type="term" value="F:small GTPase binding"/>
    <property type="evidence" value="ECO:0007669"/>
    <property type="project" value="InterPro"/>
</dbReference>
<dbReference type="SUPFAM" id="SSF101447">
    <property type="entry name" value="Formin homology 2 domain (FH2 domain)"/>
    <property type="match status" value="1"/>
</dbReference>
<dbReference type="STRING" id="914234.M2PUY9"/>
<dbReference type="InterPro" id="IPR010473">
    <property type="entry name" value="GTPase-bd"/>
</dbReference>
<dbReference type="InterPro" id="IPR016024">
    <property type="entry name" value="ARM-type_fold"/>
</dbReference>
<dbReference type="PANTHER" id="PTHR45725:SF1">
    <property type="entry name" value="DISHEVELLED ASSOCIATED ACTIVATOR OF MORPHOGENESIS, ISOFORM D"/>
    <property type="match status" value="1"/>
</dbReference>
<feature type="domain" description="FH2" evidence="4">
    <location>
        <begin position="1201"/>
        <end position="1614"/>
    </location>
</feature>
<feature type="region of interest" description="Disordered" evidence="2">
    <location>
        <begin position="1600"/>
        <end position="1654"/>
    </location>
</feature>
<proteinExistence type="predicted"/>
<dbReference type="InterPro" id="IPR051425">
    <property type="entry name" value="Formin_Homology"/>
</dbReference>
<evidence type="ECO:0008006" key="7">
    <source>
        <dbReference type="Google" id="ProtNLM"/>
    </source>
</evidence>
<feature type="compositionally biased region" description="Basic and acidic residues" evidence="2">
    <location>
        <begin position="276"/>
        <end position="289"/>
    </location>
</feature>
<accession>M2PUY9</accession>
<evidence type="ECO:0000259" key="4">
    <source>
        <dbReference type="PROSITE" id="PS51444"/>
    </source>
</evidence>
<gene>
    <name evidence="5" type="ORF">CERSUDRAFT_102967</name>
</gene>
<dbReference type="Pfam" id="PF06367">
    <property type="entry name" value="Drf_FH3"/>
    <property type="match status" value="1"/>
</dbReference>
<sequence>MPDDVLIVPVASPNGAVHFATVNSDATIQDVLDTLILTPAATSDVLHGLEEYGWALQRIRREHPGRQWEEADLEALGNGIMPPSEQVAPLLNAPAPTARSDKTFSAFPLTSHLHTPILRLVSLHPFLSMTCSFLRVPEIHDDFQWKLFISRTSDVGDAIDSIIDELGLARSLPTPGGGNVDYVLEEVWSVGGSEKSSRLPNSASLSNILESPFSTNPIGPSATRTFRFCVPDEWYRRSRSRTISSSSLTPSEATIRRLADLEEEEEEDSEVVDGTARQKDLVQPQERETISPQATGTAADWRGSVSASRLSSLLEGWVYSTPSGTGSISQRKPVSEPKLIDRRNSIIIAGPADMTTTDGGAADDVDAAVFEEFLDELGLKGPNRDAMYHLPPEKKRYLLETGAATMSKATAARSASKVVAAQASTYSPATTASLLPRLVPQLTGDSGIMKRFSIAGWGSGSGSDGGNTPKRSSTEHSDRRSSTEATGLCADELEAQPIQPQSTGSLWSSWWTSAGGEKASSDVKGQSKESGKTATWYVDGIRNKRSTDTKLVKHLISLRVHLSTANLAWIEDFVSEQRGMDVLGRVLEGLVSKGGKRKKLNEVEETVLLESVKCFRVLLNTEPGFRYILSAPALTTNIAYSLHGSSIRLRTLSSEILAAICVLSPTEGHRAILSALSDYRVEYGEAFRFQELIASLRVASMSDDGTTDESTYRNDEEGVWEARAASMALINALTTCPDSLEERILLREEFGRRGLNEAIVALRYVKPPESLITQLDVYTEEKFEDEEDMRERARNIVHATGPRSEIDDEFDNFLHAAKHHAELGPVVSRTLKSWCMLLGRGISIELKTDLTVILERFVERLHILGNLDDEWELFLKQFLLSVQTLTGRPLEIEVASADVTEIEEELESLRSQVELLNQERTRLRDTIDEQAAEVATLKALTPQMPPSGSRQAGRGEPISGVVQRLVQKEKQVLQLQAEVDRLKAENPTEDREAEERARRERDRVKWTTLMEEITNLRAQNGELEAAMTTKNKEAVYLKRALESVYSRFRLREESREESEVDAELIANRAIDSLTQKEEEIFGLQAEIEKLKFQLAEKPKFISEKDYKHQVAPPPPPPAKPMRSTDTPVNDRNTDLGRTVSPLPPPPPPPPPPLPSLHTSSTDVVISLHPSDPSVPAGAGAEVMAAMDIPPPPLPPSVQRNKFAPSKPLKRLKPFFWNKLSPTTIASTVWSDVSTDTTFDLEDLESTFSIDTSKSTDSQLSVTSPKKASVTTLLDITRANNVAIMLSRIKLSLPGIRSALLQLDDEILSVDDLRAISKQLPTSEEITRLKDYGDVGKLAKADQYFSEIMTIPRLSERLECMLYRRRLELEIEEIRPELNIVRSASVELRSSPKFKRVLQVISSAILRLWSLIDLQAILTIGNALNGTTFRGGARGFQLDALLKLRETKTAKGGVECPTLLHYLAKLLLRSDSSLVMYIEDMPHLEAAARVSPQTLIGCVQSLVAGLKQVRDEIQEVHRLHPSPEDRFVSVMQPFVSRVSSSVEALQNMAASLDRELRYMLQFYGENPDIPEAPKPEDFFGLVQTFSLALQKAALEVHDSASGHEAKIQVSKETSTSLSEATTIKQGNDPSRANLQVPPSSWSRAGDPSVGRGDFDDVIRGLRTGKRRARVQNRPLSKIFIDGNRASRAFD</sequence>
<evidence type="ECO:0000256" key="2">
    <source>
        <dbReference type="SAM" id="MobiDB-lite"/>
    </source>
</evidence>
<dbReference type="Gene3D" id="1.20.58.2220">
    <property type="entry name" value="Formin, FH2 domain"/>
    <property type="match status" value="1"/>
</dbReference>
<organism evidence="5 6">
    <name type="scientific">Ceriporiopsis subvermispora (strain B)</name>
    <name type="common">White-rot fungus</name>
    <name type="synonym">Gelatoporia subvermispora</name>
    <dbReference type="NCBI Taxonomy" id="914234"/>
    <lineage>
        <taxon>Eukaryota</taxon>
        <taxon>Fungi</taxon>
        <taxon>Dikarya</taxon>
        <taxon>Basidiomycota</taxon>
        <taxon>Agaricomycotina</taxon>
        <taxon>Agaricomycetes</taxon>
        <taxon>Polyporales</taxon>
        <taxon>Gelatoporiaceae</taxon>
        <taxon>Gelatoporia</taxon>
    </lineage>
</organism>
<dbReference type="InterPro" id="IPR015425">
    <property type="entry name" value="FH2_Formin"/>
</dbReference>
<reference evidence="5 6" key="1">
    <citation type="journal article" date="2012" name="Proc. Natl. Acad. Sci. U.S.A.">
        <title>Comparative genomics of Ceriporiopsis subvermispora and Phanerochaete chrysosporium provide insight into selective ligninolysis.</title>
        <authorList>
            <person name="Fernandez-Fueyo E."/>
            <person name="Ruiz-Duenas F.J."/>
            <person name="Ferreira P."/>
            <person name="Floudas D."/>
            <person name="Hibbett D.S."/>
            <person name="Canessa P."/>
            <person name="Larrondo L.F."/>
            <person name="James T.Y."/>
            <person name="Seelenfreund D."/>
            <person name="Lobos S."/>
            <person name="Polanco R."/>
            <person name="Tello M."/>
            <person name="Honda Y."/>
            <person name="Watanabe T."/>
            <person name="Watanabe T."/>
            <person name="Ryu J.S."/>
            <person name="Kubicek C.P."/>
            <person name="Schmoll M."/>
            <person name="Gaskell J."/>
            <person name="Hammel K.E."/>
            <person name="St John F.J."/>
            <person name="Vanden Wymelenberg A."/>
            <person name="Sabat G."/>
            <person name="Splinter BonDurant S."/>
            <person name="Syed K."/>
            <person name="Yadav J.S."/>
            <person name="Doddapaneni H."/>
            <person name="Subramanian V."/>
            <person name="Lavin J.L."/>
            <person name="Oguiza J.A."/>
            <person name="Perez G."/>
            <person name="Pisabarro A.G."/>
            <person name="Ramirez L."/>
            <person name="Santoyo F."/>
            <person name="Master E."/>
            <person name="Coutinho P.M."/>
            <person name="Henrissat B."/>
            <person name="Lombard V."/>
            <person name="Magnuson J.K."/>
            <person name="Kuees U."/>
            <person name="Hori C."/>
            <person name="Igarashi K."/>
            <person name="Samejima M."/>
            <person name="Held B.W."/>
            <person name="Barry K.W."/>
            <person name="LaButti K.M."/>
            <person name="Lapidus A."/>
            <person name="Lindquist E.A."/>
            <person name="Lucas S.M."/>
            <person name="Riley R."/>
            <person name="Salamov A.A."/>
            <person name="Hoffmeister D."/>
            <person name="Schwenk D."/>
            <person name="Hadar Y."/>
            <person name="Yarden O."/>
            <person name="de Vries R.P."/>
            <person name="Wiebenga A."/>
            <person name="Stenlid J."/>
            <person name="Eastwood D."/>
            <person name="Grigoriev I.V."/>
            <person name="Berka R.M."/>
            <person name="Blanchette R.A."/>
            <person name="Kersten P."/>
            <person name="Martinez A.T."/>
            <person name="Vicuna R."/>
            <person name="Cullen D."/>
        </authorList>
    </citation>
    <scope>NUCLEOTIDE SEQUENCE [LARGE SCALE GENOMIC DNA]</scope>
    <source>
        <strain evidence="5 6">B</strain>
    </source>
</reference>
<dbReference type="Proteomes" id="UP000016930">
    <property type="component" value="Unassembled WGS sequence"/>
</dbReference>
<evidence type="ECO:0000256" key="1">
    <source>
        <dbReference type="SAM" id="Coils"/>
    </source>
</evidence>
<evidence type="ECO:0000259" key="3">
    <source>
        <dbReference type="PROSITE" id="PS51232"/>
    </source>
</evidence>
<dbReference type="Gene3D" id="1.25.10.10">
    <property type="entry name" value="Leucine-rich Repeat Variant"/>
    <property type="match status" value="1"/>
</dbReference>
<dbReference type="InterPro" id="IPR011989">
    <property type="entry name" value="ARM-like"/>
</dbReference>
<dbReference type="PROSITE" id="PS51444">
    <property type="entry name" value="FH2"/>
    <property type="match status" value="1"/>
</dbReference>
<name>M2PUY9_CERS8</name>
<feature type="domain" description="GBD/FH3" evidence="3">
    <location>
        <begin position="358"/>
        <end position="869"/>
    </location>
</feature>
<evidence type="ECO:0000313" key="6">
    <source>
        <dbReference type="Proteomes" id="UP000016930"/>
    </source>
</evidence>
<feature type="compositionally biased region" description="Acidic residues" evidence="2">
    <location>
        <begin position="261"/>
        <end position="271"/>
    </location>
</feature>
<dbReference type="InterPro" id="IPR014768">
    <property type="entry name" value="GBD/FH3_dom"/>
</dbReference>
<dbReference type="OrthoDB" id="1668162at2759"/>
<keyword evidence="1" id="KW-0175">Coiled coil</keyword>